<gene>
    <name evidence="3" type="ORF">CTEN210_13164</name>
</gene>
<feature type="compositionally biased region" description="Basic residues" evidence="1">
    <location>
        <begin position="914"/>
        <end position="935"/>
    </location>
</feature>
<feature type="compositionally biased region" description="Basic and acidic residues" evidence="1">
    <location>
        <begin position="270"/>
        <end position="300"/>
    </location>
</feature>
<dbReference type="Gene3D" id="2.30.42.10">
    <property type="match status" value="1"/>
</dbReference>
<feature type="compositionally biased region" description="Acidic residues" evidence="1">
    <location>
        <begin position="363"/>
        <end position="375"/>
    </location>
</feature>
<feature type="compositionally biased region" description="Basic and acidic residues" evidence="1">
    <location>
        <begin position="580"/>
        <end position="595"/>
    </location>
</feature>
<feature type="compositionally biased region" description="Acidic residues" evidence="1">
    <location>
        <begin position="547"/>
        <end position="559"/>
    </location>
</feature>
<dbReference type="InterPro" id="IPR001478">
    <property type="entry name" value="PDZ"/>
</dbReference>
<evidence type="ECO:0000313" key="4">
    <source>
        <dbReference type="Proteomes" id="UP001054902"/>
    </source>
</evidence>
<feature type="region of interest" description="Disordered" evidence="1">
    <location>
        <begin position="270"/>
        <end position="481"/>
    </location>
</feature>
<reference evidence="3 4" key="1">
    <citation type="journal article" date="2021" name="Sci. Rep.">
        <title>The genome of the diatom Chaetoceros tenuissimus carries an ancient integrated fragment of an extant virus.</title>
        <authorList>
            <person name="Hongo Y."/>
            <person name="Kimura K."/>
            <person name="Takaki Y."/>
            <person name="Yoshida Y."/>
            <person name="Baba S."/>
            <person name="Kobayashi G."/>
            <person name="Nagasaki K."/>
            <person name="Hano T."/>
            <person name="Tomaru Y."/>
        </authorList>
    </citation>
    <scope>NUCLEOTIDE SEQUENCE [LARGE SCALE GENOMIC DNA]</scope>
    <source>
        <strain evidence="3 4">NIES-3715</strain>
    </source>
</reference>
<protein>
    <recommendedName>
        <fullName evidence="2">PDZ domain-containing protein</fullName>
    </recommendedName>
</protein>
<feature type="region of interest" description="Disordered" evidence="1">
    <location>
        <begin position="1"/>
        <end position="86"/>
    </location>
</feature>
<feature type="region of interest" description="Disordered" evidence="1">
    <location>
        <begin position="108"/>
        <end position="136"/>
    </location>
</feature>
<dbReference type="PROSITE" id="PS50106">
    <property type="entry name" value="PDZ"/>
    <property type="match status" value="1"/>
</dbReference>
<keyword evidence="4" id="KW-1185">Reference proteome</keyword>
<dbReference type="InterPro" id="IPR036034">
    <property type="entry name" value="PDZ_sf"/>
</dbReference>
<dbReference type="SUPFAM" id="SSF50156">
    <property type="entry name" value="PDZ domain-like"/>
    <property type="match status" value="1"/>
</dbReference>
<feature type="compositionally biased region" description="Polar residues" evidence="1">
    <location>
        <begin position="390"/>
        <end position="400"/>
    </location>
</feature>
<feature type="region of interest" description="Disordered" evidence="1">
    <location>
        <begin position="220"/>
        <end position="241"/>
    </location>
</feature>
<feature type="compositionally biased region" description="Polar residues" evidence="1">
    <location>
        <begin position="27"/>
        <end position="60"/>
    </location>
</feature>
<feature type="domain" description="PDZ" evidence="2">
    <location>
        <begin position="725"/>
        <end position="809"/>
    </location>
</feature>
<comment type="caution">
    <text evidence="3">The sequence shown here is derived from an EMBL/GenBank/DDBJ whole genome shotgun (WGS) entry which is preliminary data.</text>
</comment>
<feature type="compositionally biased region" description="Polar residues" evidence="1">
    <location>
        <begin position="67"/>
        <end position="79"/>
    </location>
</feature>
<dbReference type="EMBL" id="BLLK01000055">
    <property type="protein sequence ID" value="GFH56688.1"/>
    <property type="molecule type" value="Genomic_DNA"/>
</dbReference>
<evidence type="ECO:0000256" key="1">
    <source>
        <dbReference type="SAM" id="MobiDB-lite"/>
    </source>
</evidence>
<feature type="compositionally biased region" description="Polar residues" evidence="1">
    <location>
        <begin position="895"/>
        <end position="907"/>
    </location>
</feature>
<feature type="compositionally biased region" description="Basic and acidic residues" evidence="1">
    <location>
        <begin position="523"/>
        <end position="537"/>
    </location>
</feature>
<evidence type="ECO:0000259" key="2">
    <source>
        <dbReference type="PROSITE" id="PS50106"/>
    </source>
</evidence>
<evidence type="ECO:0000313" key="3">
    <source>
        <dbReference type="EMBL" id="GFH56688.1"/>
    </source>
</evidence>
<name>A0AAD3HB73_9STRA</name>
<feature type="compositionally biased region" description="Basic and acidic residues" evidence="1">
    <location>
        <begin position="376"/>
        <end position="389"/>
    </location>
</feature>
<feature type="compositionally biased region" description="Basic and acidic residues" evidence="1">
    <location>
        <begin position="1"/>
        <end position="24"/>
    </location>
</feature>
<accession>A0AAD3HB73</accession>
<feature type="region of interest" description="Disordered" evidence="1">
    <location>
        <begin position="246"/>
        <end position="265"/>
    </location>
</feature>
<feature type="region of interest" description="Disordered" evidence="1">
    <location>
        <begin position="513"/>
        <end position="616"/>
    </location>
</feature>
<feature type="compositionally biased region" description="Polar residues" evidence="1">
    <location>
        <begin position="114"/>
        <end position="125"/>
    </location>
</feature>
<feature type="region of interest" description="Disordered" evidence="1">
    <location>
        <begin position="846"/>
        <end position="935"/>
    </location>
</feature>
<sequence length="935" mass="104893">MSQRIDWKNYDYSEGPPKRTRDLKLSNPYNYKFKQTLTSPTPSLAASVTSPADSQGSSIASPHPVTNKLTYRPPSSATTAIDLHDTDDIPLITKRKVLPMEDECELSPPRVAANASTSIKNTSNVAAAVTPPSPKSKSQALVMQVPAGAEETVQLTTDFDQLWNEAKTFDEDDPNTPNKHYVSDCETYESDMIVEGTPLSCDFDHFVNDTSVVSTEAVKKPTERLQDEGAVPNLSDDSVGKLEDMEVGQSLKEDGPVGILKNKFVKEEDADLAQKREKRDHPWDADKVQGLDEAMKKNDDLSQDEETSSKENYQDDKTDLSQYEAAPEEIPPMEQEKGYQLSKSTNAAYNANRKRRVRNTDMDGNDSDSSIEDLDGNAKRADTLKDRTKQAWSKRNQAAATGTVEPVSVSLDGLHPNARKTRSKNERQSLVSFQKDTVHEFVPEEEEEQSVDSQYESDGATEITDYTEHTGDYTYDDDDTLAGRSMHSTYTKSNMSECEDFVKDLLFIGSGKATNPGRRQLRYKKEYKTKYKQEKKERQKRHKRREEEEDKLSDEEDTLNDNTSQDGNALEDSLLNDSSLEVKKRSQKNGNRDDLQDMDDLSYGSEGSFGTYEEDDQGKDPFAVAYNYCENMFSGMCGFMGTSKKKNESNPKEIIATNEEVDEVSIIDSIVDYAANTIFTQNTVAYTNEENQKALMDLSISAARTIHDFKDSIYDELHDLDIKTDVKVVKTSVGLPIGVEFAENTTCCGVKRIFENGHCSTTFIGDQVEVGDQLAAVNGISVMHKNVTDICRILATVENPSLIDLTFVRYIGPLRHASNEQQGYEVVDTKLTKKQFSPATLAKKISFQRPRSPPTTVPDMTPKKNQVIKIKSKLSFDRRSRSKSRDATTQEKNNDSVPKSATMSQESGDMKKNEGKKKKRFGLFRRNKDKTKSKK</sequence>
<organism evidence="3 4">
    <name type="scientific">Chaetoceros tenuissimus</name>
    <dbReference type="NCBI Taxonomy" id="426638"/>
    <lineage>
        <taxon>Eukaryota</taxon>
        <taxon>Sar</taxon>
        <taxon>Stramenopiles</taxon>
        <taxon>Ochrophyta</taxon>
        <taxon>Bacillariophyta</taxon>
        <taxon>Coscinodiscophyceae</taxon>
        <taxon>Chaetocerotophycidae</taxon>
        <taxon>Chaetocerotales</taxon>
        <taxon>Chaetocerotaceae</taxon>
        <taxon>Chaetoceros</taxon>
    </lineage>
</organism>
<proteinExistence type="predicted"/>
<feature type="compositionally biased region" description="Basic and acidic residues" evidence="1">
    <location>
        <begin position="874"/>
        <end position="894"/>
    </location>
</feature>
<dbReference type="AlphaFoldDB" id="A0AAD3HB73"/>
<feature type="compositionally biased region" description="Low complexity" evidence="1">
    <location>
        <begin position="570"/>
        <end position="579"/>
    </location>
</feature>
<feature type="compositionally biased region" description="Basic and acidic residues" evidence="1">
    <location>
        <begin position="307"/>
        <end position="319"/>
    </location>
</feature>
<dbReference type="Proteomes" id="UP001054902">
    <property type="component" value="Unassembled WGS sequence"/>
</dbReference>